<evidence type="ECO:0000256" key="1">
    <source>
        <dbReference type="SAM" id="MobiDB-lite"/>
    </source>
</evidence>
<name>A0A6D2HM70_9BRAS</name>
<gene>
    <name evidence="2" type="ORF">MERR_LOCUS4568</name>
</gene>
<accession>A0A6D2HM70</accession>
<keyword evidence="3" id="KW-1185">Reference proteome</keyword>
<reference evidence="2" key="1">
    <citation type="submission" date="2020-01" db="EMBL/GenBank/DDBJ databases">
        <authorList>
            <person name="Mishra B."/>
        </authorList>
    </citation>
    <scope>NUCLEOTIDE SEQUENCE [LARGE SCALE GENOMIC DNA]</scope>
</reference>
<evidence type="ECO:0000313" key="2">
    <source>
        <dbReference type="EMBL" id="CAA7017333.1"/>
    </source>
</evidence>
<comment type="caution">
    <text evidence="2">The sequence shown here is derived from an EMBL/GenBank/DDBJ whole genome shotgun (WGS) entry which is preliminary data.</text>
</comment>
<dbReference type="EMBL" id="CACVBM020000321">
    <property type="protein sequence ID" value="CAA7017333.1"/>
    <property type="molecule type" value="Genomic_DNA"/>
</dbReference>
<feature type="region of interest" description="Disordered" evidence="1">
    <location>
        <begin position="1"/>
        <end position="22"/>
    </location>
</feature>
<proteinExistence type="predicted"/>
<protein>
    <submittedName>
        <fullName evidence="2">Uncharacterized protein</fullName>
    </submittedName>
</protein>
<sequence>MKPESRRNKSGMSYEDESSFNLSSLRELIESSTGEKSGNLMDLSSMSHALSCVKRKMDQKKKRVRVRTYWRERASANGVMDLTPEELTRLSEELFKGLLNLLPNQNKASSSDTLINTEPQLVCSINKQDDFSDWVFV</sequence>
<organism evidence="2 3">
    <name type="scientific">Microthlaspi erraticum</name>
    <dbReference type="NCBI Taxonomy" id="1685480"/>
    <lineage>
        <taxon>Eukaryota</taxon>
        <taxon>Viridiplantae</taxon>
        <taxon>Streptophyta</taxon>
        <taxon>Embryophyta</taxon>
        <taxon>Tracheophyta</taxon>
        <taxon>Spermatophyta</taxon>
        <taxon>Magnoliopsida</taxon>
        <taxon>eudicotyledons</taxon>
        <taxon>Gunneridae</taxon>
        <taxon>Pentapetalae</taxon>
        <taxon>rosids</taxon>
        <taxon>malvids</taxon>
        <taxon>Brassicales</taxon>
        <taxon>Brassicaceae</taxon>
        <taxon>Coluteocarpeae</taxon>
        <taxon>Microthlaspi</taxon>
    </lineage>
</organism>
<dbReference type="AlphaFoldDB" id="A0A6D2HM70"/>
<dbReference type="Proteomes" id="UP000467841">
    <property type="component" value="Unassembled WGS sequence"/>
</dbReference>
<evidence type="ECO:0000313" key="3">
    <source>
        <dbReference type="Proteomes" id="UP000467841"/>
    </source>
</evidence>